<evidence type="ECO:0000256" key="2">
    <source>
        <dbReference type="ARBA" id="ARBA00022475"/>
    </source>
</evidence>
<proteinExistence type="predicted"/>
<evidence type="ECO:0000256" key="5">
    <source>
        <dbReference type="ARBA" id="ARBA00023136"/>
    </source>
</evidence>
<feature type="transmembrane region" description="Helical" evidence="6">
    <location>
        <begin position="355"/>
        <end position="375"/>
    </location>
</feature>
<evidence type="ECO:0000256" key="4">
    <source>
        <dbReference type="ARBA" id="ARBA00022989"/>
    </source>
</evidence>
<name>A0A0K1JFB2_9MICO</name>
<feature type="transmembrane region" description="Helical" evidence="6">
    <location>
        <begin position="52"/>
        <end position="72"/>
    </location>
</feature>
<accession>A0A0K1JFB2</accession>
<dbReference type="SUPFAM" id="SSF103473">
    <property type="entry name" value="MFS general substrate transporter"/>
    <property type="match status" value="1"/>
</dbReference>
<dbReference type="KEGG" id="lmoi:VV02_05170"/>
<feature type="transmembrane region" description="Helical" evidence="6">
    <location>
        <begin position="148"/>
        <end position="169"/>
    </location>
</feature>
<keyword evidence="5 6" id="KW-0472">Membrane</keyword>
<keyword evidence="4 6" id="KW-1133">Transmembrane helix</keyword>
<dbReference type="Proteomes" id="UP000066480">
    <property type="component" value="Chromosome"/>
</dbReference>
<keyword evidence="8" id="KW-1185">Reference proteome</keyword>
<evidence type="ECO:0008006" key="9">
    <source>
        <dbReference type="Google" id="ProtNLM"/>
    </source>
</evidence>
<dbReference type="RefSeq" id="WP_052590285.1">
    <property type="nucleotide sequence ID" value="NZ_CP011112.1"/>
</dbReference>
<sequence length="414" mass="41511">MTQAAVAPSVEAVRAALPRSYMAWTLAASVSTLGSAVLSFGSAWYASGFGEGTAGLVATMVIAPRVVLLLVGGAVADRWGPRRVMVAGDAVMCAAALAVALAAAMDGVTVSLLVAIAAISGIVDAFYLPAAGAMPRLFVAGGDISRALAVRTGLSQIAYLSGPALGALVVVTVGLAGAATADAVTFGLVLIVLLAVRPPLESASSASEGGHLLGGIASSLRAMWADPFLRPVLGSMGLLAGAVLPMFGLGVPLLVRYRGWDAAAAGWIEGGWFVGTLSVTVLIARVGAHRRAGLVGAVTPLVAAIGTAMMYAGRSPAVVATGAVVLGVGVALCTSHLGPLFVTSSPRDQLSRFQSVFVLVQMVPLLVSNGVFAWLAGRFGAPVIFVASSGLTVLTSGCLLLSRPVRTAASPGRD</sequence>
<dbReference type="Gene3D" id="1.20.1250.20">
    <property type="entry name" value="MFS general substrate transporter like domains"/>
    <property type="match status" value="1"/>
</dbReference>
<feature type="transmembrane region" description="Helical" evidence="6">
    <location>
        <begin position="381"/>
        <end position="401"/>
    </location>
</feature>
<keyword evidence="3 6" id="KW-0812">Transmembrane</keyword>
<dbReference type="CDD" id="cd06173">
    <property type="entry name" value="MFS_MefA_like"/>
    <property type="match status" value="1"/>
</dbReference>
<comment type="subcellular location">
    <subcellularLocation>
        <location evidence="1">Cell membrane</location>
        <topology evidence="1">Multi-pass membrane protein</topology>
    </subcellularLocation>
</comment>
<reference evidence="7 8" key="1">
    <citation type="submission" date="2015-03" db="EMBL/GenBank/DDBJ databases">
        <title>Luteipulveratus halotolerans sp. nov., a novel actinobacterium (Dermacoccaceae) from Sarawak, Malaysia.</title>
        <authorList>
            <person name="Juboi H."/>
            <person name="Basik A."/>
            <person name="Shamsul S.S."/>
            <person name="Arnold P."/>
            <person name="Schmitt E.K."/>
            <person name="Sanglier J.-J."/>
            <person name="Yeo T."/>
        </authorList>
    </citation>
    <scope>NUCLEOTIDE SEQUENCE [LARGE SCALE GENOMIC DNA]</scope>
    <source>
        <strain evidence="7 8">MN07-A0370</strain>
    </source>
</reference>
<evidence type="ECO:0000313" key="8">
    <source>
        <dbReference type="Proteomes" id="UP000066480"/>
    </source>
</evidence>
<dbReference type="InterPro" id="IPR011701">
    <property type="entry name" value="MFS"/>
</dbReference>
<evidence type="ECO:0000256" key="6">
    <source>
        <dbReference type="SAM" id="Phobius"/>
    </source>
</evidence>
<dbReference type="STRING" id="571913.VV02_05170"/>
<dbReference type="PANTHER" id="PTHR23513">
    <property type="entry name" value="INTEGRAL MEMBRANE EFFLUX PROTEIN-RELATED"/>
    <property type="match status" value="1"/>
</dbReference>
<dbReference type="InterPro" id="IPR036259">
    <property type="entry name" value="MFS_trans_sf"/>
</dbReference>
<keyword evidence="2" id="KW-1003">Cell membrane</keyword>
<organism evidence="7 8">
    <name type="scientific">Luteipulveratus mongoliensis</name>
    <dbReference type="NCBI Taxonomy" id="571913"/>
    <lineage>
        <taxon>Bacteria</taxon>
        <taxon>Bacillati</taxon>
        <taxon>Actinomycetota</taxon>
        <taxon>Actinomycetes</taxon>
        <taxon>Micrococcales</taxon>
        <taxon>Dermacoccaceae</taxon>
        <taxon>Luteipulveratus</taxon>
    </lineage>
</organism>
<dbReference type="AlphaFoldDB" id="A0A0K1JFB2"/>
<feature type="transmembrane region" description="Helical" evidence="6">
    <location>
        <begin position="267"/>
        <end position="286"/>
    </location>
</feature>
<protein>
    <recommendedName>
        <fullName evidence="9">Major facilitator superfamily (MFS) profile domain-containing protein</fullName>
    </recommendedName>
</protein>
<dbReference type="GO" id="GO:0005886">
    <property type="term" value="C:plasma membrane"/>
    <property type="evidence" value="ECO:0007669"/>
    <property type="project" value="UniProtKB-SubCell"/>
</dbReference>
<dbReference type="OrthoDB" id="69054at2"/>
<dbReference type="GO" id="GO:0022857">
    <property type="term" value="F:transmembrane transporter activity"/>
    <property type="evidence" value="ECO:0007669"/>
    <property type="project" value="InterPro"/>
</dbReference>
<gene>
    <name evidence="7" type="ORF">VV02_05170</name>
</gene>
<feature type="transmembrane region" description="Helical" evidence="6">
    <location>
        <begin position="21"/>
        <end position="46"/>
    </location>
</feature>
<feature type="transmembrane region" description="Helical" evidence="6">
    <location>
        <begin position="232"/>
        <end position="255"/>
    </location>
</feature>
<dbReference type="EMBL" id="CP011112">
    <property type="protein sequence ID" value="AKU15399.1"/>
    <property type="molecule type" value="Genomic_DNA"/>
</dbReference>
<dbReference type="Pfam" id="PF07690">
    <property type="entry name" value="MFS_1"/>
    <property type="match status" value="1"/>
</dbReference>
<evidence type="ECO:0000256" key="3">
    <source>
        <dbReference type="ARBA" id="ARBA00022692"/>
    </source>
</evidence>
<evidence type="ECO:0000313" key="7">
    <source>
        <dbReference type="EMBL" id="AKU15399.1"/>
    </source>
</evidence>
<feature type="transmembrane region" description="Helical" evidence="6">
    <location>
        <begin position="318"/>
        <end position="343"/>
    </location>
</feature>
<dbReference type="PANTHER" id="PTHR23513:SF6">
    <property type="entry name" value="MAJOR FACILITATOR SUPERFAMILY ASSOCIATED DOMAIN-CONTAINING PROTEIN"/>
    <property type="match status" value="1"/>
</dbReference>
<feature type="transmembrane region" description="Helical" evidence="6">
    <location>
        <begin position="293"/>
        <end position="312"/>
    </location>
</feature>
<evidence type="ECO:0000256" key="1">
    <source>
        <dbReference type="ARBA" id="ARBA00004651"/>
    </source>
</evidence>